<sequence>MNLGERRSGSGDLHIVESGRPDGPVLLMSTGMGGAWFDWEPTVERLRDTYRIVRFDRPGLGRSPAGRAAPSLRAEVDRLGALVEWIGGGPVVLLAHSVAAFHAEALARIRPDLLAGLVLVDPSCERGARPGPRMSAAVTPVARLAGRLTDATGLATVIGPWAYHRVLRRISDRDPAAPSSVVRSVYGRGEVIFTVLAENIAYREMAADLATLRTRHRFPAIPLVVLTALGDLNGSKARRWAGCHAELAGMSPLGRQVELPGCPHMVQLDRPDAVAEAVAVVTGGRASGAS</sequence>
<accession>A0ABR7LLN8</accession>
<dbReference type="PANTHER" id="PTHR43798">
    <property type="entry name" value="MONOACYLGLYCEROL LIPASE"/>
    <property type="match status" value="1"/>
</dbReference>
<dbReference type="GO" id="GO:0016787">
    <property type="term" value="F:hydrolase activity"/>
    <property type="evidence" value="ECO:0007669"/>
    <property type="project" value="UniProtKB-KW"/>
</dbReference>
<evidence type="ECO:0000259" key="1">
    <source>
        <dbReference type="Pfam" id="PF12697"/>
    </source>
</evidence>
<organism evidence="2 3">
    <name type="scientific">Actinomadura alba</name>
    <dbReference type="NCBI Taxonomy" id="406431"/>
    <lineage>
        <taxon>Bacteria</taxon>
        <taxon>Bacillati</taxon>
        <taxon>Actinomycetota</taxon>
        <taxon>Actinomycetes</taxon>
        <taxon>Streptosporangiales</taxon>
        <taxon>Thermomonosporaceae</taxon>
        <taxon>Actinomadura</taxon>
    </lineage>
</organism>
<evidence type="ECO:0000313" key="3">
    <source>
        <dbReference type="Proteomes" id="UP000805614"/>
    </source>
</evidence>
<dbReference type="PANTHER" id="PTHR43798:SF33">
    <property type="entry name" value="HYDROLASE, PUTATIVE (AFU_ORTHOLOGUE AFUA_2G14860)-RELATED"/>
    <property type="match status" value="1"/>
</dbReference>
<comment type="caution">
    <text evidence="2">The sequence shown here is derived from an EMBL/GenBank/DDBJ whole genome shotgun (WGS) entry which is preliminary data.</text>
</comment>
<keyword evidence="2" id="KW-0378">Hydrolase</keyword>
<keyword evidence="3" id="KW-1185">Reference proteome</keyword>
<protein>
    <submittedName>
        <fullName evidence="2">Alpha/beta hydrolase</fullName>
    </submittedName>
</protein>
<dbReference type="InterPro" id="IPR000073">
    <property type="entry name" value="AB_hydrolase_1"/>
</dbReference>
<dbReference type="RefSeq" id="WP_187242696.1">
    <property type="nucleotide sequence ID" value="NZ_BAAAOK010000006.1"/>
</dbReference>
<name>A0ABR7LLN8_9ACTN</name>
<dbReference type="Proteomes" id="UP000805614">
    <property type="component" value="Unassembled WGS sequence"/>
</dbReference>
<dbReference type="Gene3D" id="3.40.50.1820">
    <property type="entry name" value="alpha/beta hydrolase"/>
    <property type="match status" value="1"/>
</dbReference>
<dbReference type="EMBL" id="JABVEC010000005">
    <property type="protein sequence ID" value="MBC6465684.1"/>
    <property type="molecule type" value="Genomic_DNA"/>
</dbReference>
<evidence type="ECO:0000313" key="2">
    <source>
        <dbReference type="EMBL" id="MBC6465684.1"/>
    </source>
</evidence>
<dbReference type="SUPFAM" id="SSF53474">
    <property type="entry name" value="alpha/beta-Hydrolases"/>
    <property type="match status" value="1"/>
</dbReference>
<dbReference type="Pfam" id="PF12697">
    <property type="entry name" value="Abhydrolase_6"/>
    <property type="match status" value="1"/>
</dbReference>
<dbReference type="InterPro" id="IPR029058">
    <property type="entry name" value="AB_hydrolase_fold"/>
</dbReference>
<gene>
    <name evidence="2" type="ORF">HKK74_09265</name>
</gene>
<reference evidence="2 3" key="1">
    <citation type="submission" date="2020-06" db="EMBL/GenBank/DDBJ databases">
        <title>Actinomadura xiongansis sp. nov., isolated from soil of Baiyangdian.</title>
        <authorList>
            <person name="Zhang X."/>
        </authorList>
    </citation>
    <scope>NUCLEOTIDE SEQUENCE [LARGE SCALE GENOMIC DNA]</scope>
    <source>
        <strain evidence="2 3">HBUM206468</strain>
    </source>
</reference>
<proteinExistence type="predicted"/>
<feature type="domain" description="AB hydrolase-1" evidence="1">
    <location>
        <begin position="34"/>
        <end position="277"/>
    </location>
</feature>
<dbReference type="InterPro" id="IPR050266">
    <property type="entry name" value="AB_hydrolase_sf"/>
</dbReference>